<evidence type="ECO:0000256" key="14">
    <source>
        <dbReference type="ARBA" id="ARBA00049556"/>
    </source>
</evidence>
<sequence>MSQVGTTEVIDGIGILTIDYPPVNALSVHTRKALDEGFRQFAADDSVKAIVLICAGRTFVAGADISEFGKAPEGPNLLEVFDIIESGSKPVVAAIHGTALGGGYELALVCHYRIAVPSAKVGLPEVALGLLPGAGGTQRLPRIVGIPAALDLITGGAPVPAKKALSLGMIDALAEEGKLRDDAIAFARTVVAEGGQLLRVRDRQDKVEPYRGQSEIYADYLKKNARAFRGFKAPFNIVKAIEAAAELPFDQGIARERELFQELLTSTESAAQRYYFFAEREGAKVPDLPKDTAALPVKSVGVIGAGTMGGGITMNFLNAGIPVTLVEMSQAALDRGVGVIRKNYENTAAKGRMTAEQVEQRMALITPLLGLEALNNVDLVIEAVFEEMGIKKDVFGKLDGIAKPGAILASNTSFLDLDEIASATSRPASVIGLHFFSPANVMRLLEIVRGAKTSDAVLATALKIAKTIAKVPVVSRVGPGFIANRVMAPRSYAASALVLEGPTPQDIDKALFDYGFAMGPFAMSDLVGLDVIGRGSNERTLNGDLVKLGRLGQKQNGGFYDYDEKRQPSPSPVAAQVIADFAKAKGVENKGPQSAEAIVARLLYPVVNEGAKVLEEGVAIRASDIDVACILGYNWPVYTGGPMFWADTVGLPKVVEGLRAMGIEPAKLLVDKAAAGGSFTRG</sequence>
<reference evidence="18 19" key="1">
    <citation type="submission" date="2019-07" db="EMBL/GenBank/DDBJ databases">
        <title>Whole genome shotgun sequence of Novosphingobium sediminis NBRC 106119.</title>
        <authorList>
            <person name="Hosoyama A."/>
            <person name="Uohara A."/>
            <person name="Ohji S."/>
            <person name="Ichikawa N."/>
        </authorList>
    </citation>
    <scope>NUCLEOTIDE SEQUENCE [LARGE SCALE GENOMIC DNA]</scope>
    <source>
        <strain evidence="18 19">NBRC 106119</strain>
    </source>
</reference>
<comment type="subcellular location">
    <subcellularLocation>
        <location evidence="1">Peroxisome</location>
    </subcellularLocation>
</comment>
<dbReference type="Proteomes" id="UP000321464">
    <property type="component" value="Unassembled WGS sequence"/>
</dbReference>
<dbReference type="GO" id="GO:0004300">
    <property type="term" value="F:enoyl-CoA hydratase activity"/>
    <property type="evidence" value="ECO:0007669"/>
    <property type="project" value="UniProtKB-ARBA"/>
</dbReference>
<organism evidence="18 19">
    <name type="scientific">Novosphingobium sediminis</name>
    <dbReference type="NCBI Taxonomy" id="707214"/>
    <lineage>
        <taxon>Bacteria</taxon>
        <taxon>Pseudomonadati</taxon>
        <taxon>Pseudomonadota</taxon>
        <taxon>Alphaproteobacteria</taxon>
        <taxon>Sphingomonadales</taxon>
        <taxon>Sphingomonadaceae</taxon>
        <taxon>Novosphingobium</taxon>
    </lineage>
</organism>
<comment type="caution">
    <text evidence="18">The sequence shown here is derived from an EMBL/GenBank/DDBJ whole genome shotgun (WGS) entry which is preliminary data.</text>
</comment>
<evidence type="ECO:0000259" key="17">
    <source>
        <dbReference type="Pfam" id="PF02737"/>
    </source>
</evidence>
<dbReference type="Gene3D" id="3.90.226.10">
    <property type="entry name" value="2-enoyl-CoA Hydratase, Chain A, domain 1"/>
    <property type="match status" value="1"/>
</dbReference>
<evidence type="ECO:0000313" key="18">
    <source>
        <dbReference type="EMBL" id="GEN98752.1"/>
    </source>
</evidence>
<evidence type="ECO:0000256" key="12">
    <source>
        <dbReference type="ARBA" id="ARBA00023239"/>
    </source>
</evidence>
<dbReference type="FunFam" id="3.40.50.720:FF:000009">
    <property type="entry name" value="Fatty oxidation complex, alpha subunit"/>
    <property type="match status" value="1"/>
</dbReference>
<keyword evidence="9" id="KW-0443">Lipid metabolism</keyword>
<evidence type="ECO:0000313" key="19">
    <source>
        <dbReference type="Proteomes" id="UP000321464"/>
    </source>
</evidence>
<evidence type="ECO:0000256" key="4">
    <source>
        <dbReference type="ARBA" id="ARBA00011245"/>
    </source>
</evidence>
<dbReference type="GO" id="GO:0070403">
    <property type="term" value="F:NAD+ binding"/>
    <property type="evidence" value="ECO:0007669"/>
    <property type="project" value="InterPro"/>
</dbReference>
<dbReference type="PANTHER" id="PTHR23309">
    <property type="entry name" value="3-HYDROXYACYL-COA DEHYROGENASE"/>
    <property type="match status" value="1"/>
</dbReference>
<dbReference type="Gene3D" id="1.10.1040.50">
    <property type="match status" value="1"/>
</dbReference>
<evidence type="ECO:0000256" key="11">
    <source>
        <dbReference type="ARBA" id="ARBA00023235"/>
    </source>
</evidence>
<keyword evidence="11" id="KW-0413">Isomerase</keyword>
<keyword evidence="19" id="KW-1185">Reference proteome</keyword>
<evidence type="ECO:0000256" key="7">
    <source>
        <dbReference type="ARBA" id="ARBA00023002"/>
    </source>
</evidence>
<keyword evidence="5" id="KW-0276">Fatty acid metabolism</keyword>
<dbReference type="EMBL" id="BJYR01000003">
    <property type="protein sequence ID" value="GEN98752.1"/>
    <property type="molecule type" value="Genomic_DNA"/>
</dbReference>
<dbReference type="CDD" id="cd06558">
    <property type="entry name" value="crotonase-like"/>
    <property type="match status" value="1"/>
</dbReference>
<evidence type="ECO:0000256" key="2">
    <source>
        <dbReference type="ARBA" id="ARBA00005005"/>
    </source>
</evidence>
<keyword evidence="8" id="KW-0520">NAD</keyword>
<dbReference type="SUPFAM" id="SSF48179">
    <property type="entry name" value="6-phosphogluconate dehydrogenase C-terminal domain-like"/>
    <property type="match status" value="2"/>
</dbReference>
<keyword evidence="12" id="KW-0456">Lyase</keyword>
<dbReference type="SUPFAM" id="SSF52096">
    <property type="entry name" value="ClpP/crotonase"/>
    <property type="match status" value="1"/>
</dbReference>
<dbReference type="AlphaFoldDB" id="A0A512AGI4"/>
<keyword evidence="7" id="KW-0560">Oxidoreductase</keyword>
<evidence type="ECO:0000256" key="15">
    <source>
        <dbReference type="RuleBase" id="RU003707"/>
    </source>
</evidence>
<dbReference type="GO" id="GO:0003857">
    <property type="term" value="F:(3S)-3-hydroxyacyl-CoA dehydrogenase (NAD+) activity"/>
    <property type="evidence" value="ECO:0007669"/>
    <property type="project" value="UniProtKB-EC"/>
</dbReference>
<feature type="domain" description="3-hydroxyacyl-CoA dehydrogenase NAD binding" evidence="17">
    <location>
        <begin position="300"/>
        <end position="475"/>
    </location>
</feature>
<evidence type="ECO:0000256" key="3">
    <source>
        <dbReference type="ARBA" id="ARBA00008750"/>
    </source>
</evidence>
<comment type="catalytic activity">
    <reaction evidence="14">
        <text>a (3S)-3-hydroxyacyl-CoA + NAD(+) = a 3-oxoacyl-CoA + NADH + H(+)</text>
        <dbReference type="Rhea" id="RHEA:22432"/>
        <dbReference type="ChEBI" id="CHEBI:15378"/>
        <dbReference type="ChEBI" id="CHEBI:57318"/>
        <dbReference type="ChEBI" id="CHEBI:57540"/>
        <dbReference type="ChEBI" id="CHEBI:57945"/>
        <dbReference type="ChEBI" id="CHEBI:90726"/>
        <dbReference type="EC" id="1.1.1.35"/>
    </reaction>
</comment>
<keyword evidence="13" id="KW-0511">Multifunctional enzyme</keyword>
<dbReference type="Pfam" id="PF00378">
    <property type="entry name" value="ECH_1"/>
    <property type="match status" value="1"/>
</dbReference>
<comment type="pathway">
    <text evidence="2">Lipid metabolism; fatty acid beta-oxidation.</text>
</comment>
<gene>
    <name evidence="18" type="primary">fadJ</name>
    <name evidence="18" type="ORF">NSE01_05850</name>
</gene>
<dbReference type="Pfam" id="PF02737">
    <property type="entry name" value="3HCDH_N"/>
    <property type="match status" value="1"/>
</dbReference>
<evidence type="ECO:0000256" key="13">
    <source>
        <dbReference type="ARBA" id="ARBA00023268"/>
    </source>
</evidence>
<dbReference type="PANTHER" id="PTHR23309:SF49">
    <property type="entry name" value="PEROXISOMAL BIFUNCTIONAL ENZYME"/>
    <property type="match status" value="1"/>
</dbReference>
<dbReference type="PROSITE" id="PS00166">
    <property type="entry name" value="ENOYL_COA_HYDRATASE"/>
    <property type="match status" value="1"/>
</dbReference>
<keyword evidence="10" id="KW-0576">Peroxisome</keyword>
<evidence type="ECO:0000256" key="5">
    <source>
        <dbReference type="ARBA" id="ARBA00022832"/>
    </source>
</evidence>
<protein>
    <submittedName>
        <fullName evidence="18">3-hydroxyacyl-CoA dehydrogenase</fullName>
    </submittedName>
</protein>
<evidence type="ECO:0000256" key="1">
    <source>
        <dbReference type="ARBA" id="ARBA00004275"/>
    </source>
</evidence>
<dbReference type="InterPro" id="IPR001753">
    <property type="entry name" value="Enoyl-CoA_hydra/iso"/>
</dbReference>
<comment type="similarity">
    <text evidence="3">In the N-terminal section; belongs to the enoyl-CoA hydratase/isomerase family.</text>
</comment>
<dbReference type="InterPro" id="IPR029045">
    <property type="entry name" value="ClpP/crotonase-like_dom_sf"/>
</dbReference>
<feature type="domain" description="3-hydroxyacyl-CoA dehydrogenase C-terminal" evidence="16">
    <location>
        <begin position="480"/>
        <end position="562"/>
    </location>
</feature>
<comment type="subunit">
    <text evidence="4">Monomer.</text>
</comment>
<dbReference type="InterPro" id="IPR036291">
    <property type="entry name" value="NAD(P)-bd_dom_sf"/>
</dbReference>
<evidence type="ECO:0000256" key="6">
    <source>
        <dbReference type="ARBA" id="ARBA00022963"/>
    </source>
</evidence>
<dbReference type="UniPathway" id="UPA00659"/>
<dbReference type="RefSeq" id="WP_147158136.1">
    <property type="nucleotide sequence ID" value="NZ_BJYR01000003.1"/>
</dbReference>
<dbReference type="Gene3D" id="3.40.50.720">
    <property type="entry name" value="NAD(P)-binding Rossmann-like Domain"/>
    <property type="match status" value="1"/>
</dbReference>
<evidence type="ECO:0000256" key="9">
    <source>
        <dbReference type="ARBA" id="ARBA00023098"/>
    </source>
</evidence>
<dbReference type="GO" id="GO:0006635">
    <property type="term" value="P:fatty acid beta-oxidation"/>
    <property type="evidence" value="ECO:0007669"/>
    <property type="project" value="UniProtKB-UniPathway"/>
</dbReference>
<name>A0A512AGI4_9SPHN</name>
<proteinExistence type="inferred from homology"/>
<dbReference type="Pfam" id="PF00725">
    <property type="entry name" value="3HCDH"/>
    <property type="match status" value="2"/>
</dbReference>
<evidence type="ECO:0000256" key="8">
    <source>
        <dbReference type="ARBA" id="ARBA00023027"/>
    </source>
</evidence>
<dbReference type="InterPro" id="IPR008927">
    <property type="entry name" value="6-PGluconate_DH-like_C_sf"/>
</dbReference>
<dbReference type="InterPro" id="IPR006176">
    <property type="entry name" value="3-OHacyl-CoA_DH_NAD-bd"/>
</dbReference>
<dbReference type="GO" id="GO:0016853">
    <property type="term" value="F:isomerase activity"/>
    <property type="evidence" value="ECO:0007669"/>
    <property type="project" value="UniProtKB-KW"/>
</dbReference>
<feature type="domain" description="3-hydroxyacyl-CoA dehydrogenase C-terminal" evidence="16">
    <location>
        <begin position="598"/>
        <end position="658"/>
    </location>
</feature>
<evidence type="ECO:0000256" key="10">
    <source>
        <dbReference type="ARBA" id="ARBA00023140"/>
    </source>
</evidence>
<accession>A0A512AGI4</accession>
<dbReference type="SUPFAM" id="SSF51735">
    <property type="entry name" value="NAD(P)-binding Rossmann-fold domains"/>
    <property type="match status" value="1"/>
</dbReference>
<comment type="similarity">
    <text evidence="15">Belongs to the enoyl-CoA hydratase/isomerase family.</text>
</comment>
<dbReference type="InterPro" id="IPR018376">
    <property type="entry name" value="Enoyl-CoA_hyd/isom_CS"/>
</dbReference>
<dbReference type="OrthoDB" id="9771883at2"/>
<evidence type="ECO:0000259" key="16">
    <source>
        <dbReference type="Pfam" id="PF00725"/>
    </source>
</evidence>
<dbReference type="InterPro" id="IPR006108">
    <property type="entry name" value="3HC_DH_C"/>
</dbReference>
<keyword evidence="6" id="KW-0442">Lipid degradation</keyword>